<keyword evidence="2" id="KW-1133">Transmembrane helix</keyword>
<accession>A0ABP7NSL3</accession>
<evidence type="ECO:0000313" key="3">
    <source>
        <dbReference type="EMBL" id="GAA3953263.1"/>
    </source>
</evidence>
<dbReference type="EMBL" id="BAAAZW010000002">
    <property type="protein sequence ID" value="GAA3953263.1"/>
    <property type="molecule type" value="Genomic_DNA"/>
</dbReference>
<evidence type="ECO:0000313" key="4">
    <source>
        <dbReference type="Proteomes" id="UP001418444"/>
    </source>
</evidence>
<dbReference type="NCBIfam" id="NF033493">
    <property type="entry name" value="MetS_like_NSS"/>
    <property type="match status" value="1"/>
</dbReference>
<comment type="caution">
    <text evidence="3">The sequence shown here is derived from an EMBL/GenBank/DDBJ whole genome shotgun (WGS) entry which is preliminary data.</text>
</comment>
<feature type="transmembrane region" description="Helical" evidence="2">
    <location>
        <begin position="6"/>
        <end position="27"/>
    </location>
</feature>
<sequence>MTGPAIALLVVAVILVWGGLIASVLFIRARPEVDPASLPPLPPEADEADETRAAQPHPTRDT</sequence>
<evidence type="ECO:0008006" key="5">
    <source>
        <dbReference type="Google" id="ProtNLM"/>
    </source>
</evidence>
<name>A0ABP7NSL3_9ACTN</name>
<gene>
    <name evidence="3" type="ORF">GCM10022231_09350</name>
</gene>
<organism evidence="3 4">
    <name type="scientific">Gordonia caeni</name>
    <dbReference type="NCBI Taxonomy" id="1007097"/>
    <lineage>
        <taxon>Bacteria</taxon>
        <taxon>Bacillati</taxon>
        <taxon>Actinomycetota</taxon>
        <taxon>Actinomycetes</taxon>
        <taxon>Mycobacteriales</taxon>
        <taxon>Gordoniaceae</taxon>
        <taxon>Gordonia</taxon>
    </lineage>
</organism>
<evidence type="ECO:0000256" key="1">
    <source>
        <dbReference type="SAM" id="MobiDB-lite"/>
    </source>
</evidence>
<keyword evidence="2" id="KW-0472">Membrane</keyword>
<keyword evidence="2" id="KW-0812">Transmembrane</keyword>
<keyword evidence="4" id="KW-1185">Reference proteome</keyword>
<dbReference type="Proteomes" id="UP001418444">
    <property type="component" value="Unassembled WGS sequence"/>
</dbReference>
<proteinExistence type="predicted"/>
<dbReference type="RefSeq" id="WP_344781101.1">
    <property type="nucleotide sequence ID" value="NZ_BAAAZW010000002.1"/>
</dbReference>
<protein>
    <recommendedName>
        <fullName evidence="5">Methionine/alanine import family NSS transporter small subunit</fullName>
    </recommendedName>
</protein>
<feature type="region of interest" description="Disordered" evidence="1">
    <location>
        <begin position="34"/>
        <end position="62"/>
    </location>
</feature>
<reference evidence="4" key="1">
    <citation type="journal article" date="2019" name="Int. J. Syst. Evol. Microbiol.">
        <title>The Global Catalogue of Microorganisms (GCM) 10K type strain sequencing project: providing services to taxonomists for standard genome sequencing and annotation.</title>
        <authorList>
            <consortium name="The Broad Institute Genomics Platform"/>
            <consortium name="The Broad Institute Genome Sequencing Center for Infectious Disease"/>
            <person name="Wu L."/>
            <person name="Ma J."/>
        </authorList>
    </citation>
    <scope>NUCLEOTIDE SEQUENCE [LARGE SCALE GENOMIC DNA]</scope>
    <source>
        <strain evidence="4">JCM 16923</strain>
    </source>
</reference>
<evidence type="ECO:0000256" key="2">
    <source>
        <dbReference type="SAM" id="Phobius"/>
    </source>
</evidence>